<organism evidence="1 2">
    <name type="scientific">Candidatus Methanoperedens nitratireducens</name>
    <dbReference type="NCBI Taxonomy" id="1392998"/>
    <lineage>
        <taxon>Archaea</taxon>
        <taxon>Methanobacteriati</taxon>
        <taxon>Methanobacteriota</taxon>
        <taxon>Stenosarchaea group</taxon>
        <taxon>Methanomicrobia</taxon>
        <taxon>Methanosarcinales</taxon>
        <taxon>ANME-2 cluster</taxon>
        <taxon>Candidatus Methanoperedentaceae</taxon>
        <taxon>Candidatus Methanoperedens</taxon>
    </lineage>
</organism>
<dbReference type="InterPro" id="IPR019888">
    <property type="entry name" value="Tscrpt_reg_AsnC-like"/>
</dbReference>
<comment type="caution">
    <text evidence="1">The sequence shown here is derived from an EMBL/GenBank/DDBJ whole genome shotgun (WGS) entry which is preliminary data.</text>
</comment>
<dbReference type="InterPro" id="IPR036390">
    <property type="entry name" value="WH_DNA-bd_sf"/>
</dbReference>
<dbReference type="EMBL" id="LKCM01000359">
    <property type="protein sequence ID" value="KPQ41443.1"/>
    <property type="molecule type" value="Genomic_DNA"/>
</dbReference>
<dbReference type="Proteomes" id="UP000050360">
    <property type="component" value="Unassembled WGS sequence"/>
</dbReference>
<dbReference type="AlphaFoldDB" id="A0A0P8ABQ6"/>
<dbReference type="Gene3D" id="1.10.10.10">
    <property type="entry name" value="Winged helix-like DNA-binding domain superfamily/Winged helix DNA-binding domain"/>
    <property type="match status" value="1"/>
</dbReference>
<name>A0A0P8ABQ6_9EURY</name>
<evidence type="ECO:0000313" key="2">
    <source>
        <dbReference type="Proteomes" id="UP000050360"/>
    </source>
</evidence>
<sequence length="222" mass="25389">MMNGITTERIKKIAQIISEVSRLDETDMFILLELLQDSKMTNAELAKIMNFKDGNSVAYHTRTMQEEGMIDRYTIVPNWKRVGLPTEFIILAEAQNEEQLLEIEKIHVVMTDEYALKKGDITVIPTISGCVVLQNVYHCFGDKTMAIIVGRATSDQDAAVYSKNYLVKRYPNIKISLLMNKYKTISDFFIDKNAIKKLKEFFQIGEGNDSTEVLKDLHDLPL</sequence>
<dbReference type="Pfam" id="PF13412">
    <property type="entry name" value="HTH_24"/>
    <property type="match status" value="1"/>
</dbReference>
<evidence type="ECO:0000313" key="1">
    <source>
        <dbReference type="EMBL" id="KPQ41443.1"/>
    </source>
</evidence>
<dbReference type="InterPro" id="IPR036388">
    <property type="entry name" value="WH-like_DNA-bd_sf"/>
</dbReference>
<accession>A0A0P8ABQ6</accession>
<dbReference type="SUPFAM" id="SSF46785">
    <property type="entry name" value="Winged helix' DNA-binding domain"/>
    <property type="match status" value="1"/>
</dbReference>
<dbReference type="SMART" id="SM00344">
    <property type="entry name" value="HTH_ASNC"/>
    <property type="match status" value="1"/>
</dbReference>
<gene>
    <name evidence="1" type="ORF">MPEBLZ_04006</name>
</gene>
<proteinExistence type="predicted"/>
<protein>
    <submittedName>
        <fullName evidence="1">Uncharacterized protein</fullName>
    </submittedName>
</protein>
<reference evidence="1 2" key="1">
    <citation type="submission" date="2015-09" db="EMBL/GenBank/DDBJ databases">
        <title>A metagenomics-based metabolic model of nitrate-dependent anaerobic oxidation of methane by Methanoperedens-like archaea.</title>
        <authorList>
            <person name="Arshad A."/>
            <person name="Speth D.R."/>
            <person name="De Graaf R.M."/>
            <person name="Op Den Camp H.J."/>
            <person name="Jetten M.S."/>
            <person name="Welte C.U."/>
        </authorList>
    </citation>
    <scope>NUCLEOTIDE SEQUENCE [LARGE SCALE GENOMIC DNA]</scope>
</reference>